<dbReference type="CDD" id="cd02440">
    <property type="entry name" value="AdoMet_MTases"/>
    <property type="match status" value="1"/>
</dbReference>
<evidence type="ECO:0000313" key="4">
    <source>
        <dbReference type="EMBL" id="AKA73696.1"/>
    </source>
</evidence>
<dbReference type="EMBL" id="CP011057">
    <property type="protein sequence ID" value="AKA79086.1"/>
    <property type="molecule type" value="Genomic_DNA"/>
</dbReference>
<evidence type="ECO:0000313" key="22">
    <source>
        <dbReference type="Proteomes" id="UP000273194"/>
    </source>
</evidence>
<evidence type="ECO:0000313" key="16">
    <source>
        <dbReference type="Proteomes" id="UP000033057"/>
    </source>
</evidence>
<evidence type="ECO:0000256" key="2">
    <source>
        <dbReference type="ARBA" id="ARBA00022679"/>
    </source>
</evidence>
<dbReference type="EMBL" id="CP011056">
    <property type="protein sequence ID" value="AKA76393.1"/>
    <property type="molecule type" value="Genomic_DNA"/>
</dbReference>
<dbReference type="EMBL" id="LT549890">
    <property type="protein sequence ID" value="SAI83928.1"/>
    <property type="molecule type" value="Genomic_DNA"/>
</dbReference>
<dbReference type="Proteomes" id="UP000273194">
    <property type="component" value="Chromosome"/>
</dbReference>
<dbReference type="PATRIC" id="fig|2287.6.peg.1458"/>
<evidence type="ECO:0000313" key="6">
    <source>
        <dbReference type="EMBL" id="AKA79086.1"/>
    </source>
</evidence>
<dbReference type="GeneID" id="44129371"/>
<dbReference type="GeneID" id="1455529"/>
<dbReference type="Proteomes" id="UP000076770">
    <property type="component" value="Chromosome i"/>
</dbReference>
<reference evidence="19" key="2">
    <citation type="submission" date="2016-04" db="EMBL/GenBank/DDBJ databases">
        <authorList>
            <person name="Shah S.A."/>
            <person name="Garrett R.A."/>
        </authorList>
    </citation>
    <scope>NUCLEOTIDE SEQUENCE [LARGE SCALE GENOMIC DNA]</scope>
    <source>
        <strain evidence="19">ATCC 35091 / DSM 1616 / JCM 8930 / NBRC 15331 / P1</strain>
    </source>
</reference>
<evidence type="ECO:0000313" key="9">
    <source>
        <dbReference type="EMBL" id="AZF73407.1"/>
    </source>
</evidence>
<dbReference type="EMBL" id="CP011055">
    <property type="protein sequence ID" value="AKA73696.1"/>
    <property type="molecule type" value="Genomic_DNA"/>
</dbReference>
<evidence type="ECO:0000313" key="19">
    <source>
        <dbReference type="Proteomes" id="UP000076770"/>
    </source>
</evidence>
<dbReference type="Proteomes" id="UP000594632">
    <property type="component" value="Chromosome"/>
</dbReference>
<dbReference type="EMBL" id="CP033237">
    <property type="protein sequence ID" value="AZF73407.1"/>
    <property type="molecule type" value="Genomic_DNA"/>
</dbReference>
<evidence type="ECO:0000313" key="5">
    <source>
        <dbReference type="EMBL" id="AKA76393.1"/>
    </source>
</evidence>
<evidence type="ECO:0000313" key="21">
    <source>
        <dbReference type="Proteomes" id="UP000269431"/>
    </source>
</evidence>
<dbReference type="KEGG" id="ssoa:SULA_1414"/>
<dbReference type="EMBL" id="CP033238">
    <property type="protein sequence ID" value="AZF76031.1"/>
    <property type="molecule type" value="Genomic_DNA"/>
</dbReference>
<feature type="domain" description="Methyltransferase small" evidence="3">
    <location>
        <begin position="16"/>
        <end position="181"/>
    </location>
</feature>
<reference evidence="14 27" key="6">
    <citation type="journal article" date="2020" name="Nat. Commun.">
        <title>The structures of two archaeal type IV pili illuminate evolutionary relationships.</title>
        <authorList>
            <person name="Wang F."/>
            <person name="Baquero D.P."/>
            <person name="Su Z."/>
            <person name="Beltran L.C."/>
            <person name="Prangishvili D."/>
            <person name="Krupovic M."/>
            <person name="Egelman E.H."/>
        </authorList>
    </citation>
    <scope>NUCLEOTIDE SEQUENCE [LARGE SCALE GENOMIC DNA]</scope>
    <source>
        <strain evidence="14 27">POZ149</strain>
    </source>
</reference>
<keyword evidence="2 6" id="KW-0808">Transferase</keyword>
<accession>A0A0E3GWH6</accession>
<proteinExistence type="predicted"/>
<dbReference type="InterPro" id="IPR029063">
    <property type="entry name" value="SAM-dependent_MTases_sf"/>
</dbReference>
<reference evidence="15" key="3">
    <citation type="submission" date="2016-04" db="EMBL/GenBank/DDBJ databases">
        <authorList>
            <person name="Evans L.H."/>
            <person name="Alamgir A."/>
            <person name="Owens N."/>
            <person name="Weber N.D."/>
            <person name="Virtaneva K."/>
            <person name="Barbian K."/>
            <person name="Babar A."/>
            <person name="Rosenke K."/>
        </authorList>
    </citation>
    <scope>NUCLEOTIDE SEQUENCE</scope>
    <source>
        <strain evidence="15">P1</strain>
    </source>
</reference>
<dbReference type="KEGG" id="ssof:SULC_1413"/>
<dbReference type="EMBL" id="CP033241">
    <property type="protein sequence ID" value="AZF83881.1"/>
    <property type="molecule type" value="Genomic_DNA"/>
</dbReference>
<evidence type="ECO:0000259" key="3">
    <source>
        <dbReference type="Pfam" id="PF05175"/>
    </source>
</evidence>
<evidence type="ECO:0000313" key="10">
    <source>
        <dbReference type="EMBL" id="AZF76031.1"/>
    </source>
</evidence>
<dbReference type="Proteomes" id="UP000033106">
    <property type="component" value="Chromosome"/>
</dbReference>
<evidence type="ECO:0000313" key="15">
    <source>
        <dbReference type="EMBL" id="SAI83928.1"/>
    </source>
</evidence>
<dbReference type="GO" id="GO:0008757">
    <property type="term" value="F:S-adenosylmethionine-dependent methyltransferase activity"/>
    <property type="evidence" value="ECO:0007669"/>
    <property type="project" value="InterPro"/>
</dbReference>
<evidence type="ECO:0000313" key="17">
    <source>
        <dbReference type="Proteomes" id="UP000033085"/>
    </source>
</evidence>
<evidence type="ECO:0000313" key="13">
    <source>
        <dbReference type="EMBL" id="AZF83881.1"/>
    </source>
</evidence>
<dbReference type="OrthoDB" id="4668at2157"/>
<evidence type="ECO:0000313" key="23">
    <source>
        <dbReference type="Proteomes" id="UP000273443"/>
    </source>
</evidence>
<dbReference type="Proteomes" id="UP000033085">
    <property type="component" value="Chromosome"/>
</dbReference>
<protein>
    <submittedName>
        <fullName evidence="6 15">Methyltransferase</fullName>
    </submittedName>
</protein>
<dbReference type="EMBL" id="CP050869">
    <property type="protein sequence ID" value="QPG50687.1"/>
    <property type="molecule type" value="Genomic_DNA"/>
</dbReference>
<evidence type="ECO:0000313" key="14">
    <source>
        <dbReference type="EMBL" id="QPG50687.1"/>
    </source>
</evidence>
<evidence type="ECO:0000313" key="24">
    <source>
        <dbReference type="Proteomes" id="UP000275843"/>
    </source>
</evidence>
<dbReference type="Proteomes" id="UP000275843">
    <property type="component" value="Chromosome"/>
</dbReference>
<keyword evidence="1 6" id="KW-0489">Methyltransferase</keyword>
<dbReference type="EMBL" id="CP033240">
    <property type="protein sequence ID" value="AZF81245.1"/>
    <property type="molecule type" value="Genomic_DNA"/>
</dbReference>
<dbReference type="PANTHER" id="PTHR47816">
    <property type="entry name" value="RIBOSOMAL RNA SMALL SUBUNIT METHYLTRANSFERASE C"/>
    <property type="match status" value="1"/>
</dbReference>
<dbReference type="OMA" id="HMIDVNE"/>
<dbReference type="SUPFAM" id="SSF53335">
    <property type="entry name" value="S-adenosyl-L-methionine-dependent methyltransferases"/>
    <property type="match status" value="1"/>
</dbReference>
<evidence type="ECO:0000313" key="8">
    <source>
        <dbReference type="EMBL" id="AZF70787.1"/>
    </source>
</evidence>
<sequence>MSHEYIIFEVINGIPLTLLSSPGIFSKKELDLGTRILLENIKVAENGTVADVGCGYGPIGIYLALKNPNLKVYMVDVNYIAIKLAKKNAKLNGVENRTIIVKSDIFDNIPIDVKFTAIYSNPPLSKGVDFLKKLEAEAYDRLVEKGFIQLIAYKGEENIEKIFSKRFKIESIKRKKGYSLITIVKD</sequence>
<evidence type="ECO:0000313" key="11">
    <source>
        <dbReference type="EMBL" id="AZF78642.1"/>
    </source>
</evidence>
<dbReference type="InterPro" id="IPR046977">
    <property type="entry name" value="RsmC/RlmG"/>
</dbReference>
<dbReference type="KEGG" id="ssol:SULB_1415"/>
<evidence type="ECO:0000313" key="7">
    <source>
        <dbReference type="EMBL" id="AZF68167.1"/>
    </source>
</evidence>
<dbReference type="Proteomes" id="UP000033057">
    <property type="component" value="Chromosome"/>
</dbReference>
<reference evidence="16 17" key="1">
    <citation type="journal article" date="2015" name="Genome Announc.">
        <title>Complete Genome Sequence of Sulfolobus solfataricus Strain 98/2 and Evolved Derivatives.</title>
        <authorList>
            <person name="McCarthy S."/>
            <person name="Gradnigo J."/>
            <person name="Johnson T."/>
            <person name="Payne S."/>
            <person name="Lipzen A."/>
            <person name="Martin J."/>
            <person name="Schackwitz W."/>
            <person name="Moriyama E."/>
            <person name="Blum P."/>
        </authorList>
    </citation>
    <scope>NUCLEOTIDE SEQUENCE [LARGE SCALE GENOMIC DNA]</scope>
    <source>
        <strain evidence="16">98/2 SULC</strain>
        <strain evidence="4">SARC-B</strain>
        <strain evidence="5">SARC-C</strain>
        <strain evidence="6 18">SULA</strain>
        <strain evidence="17">SULB</strain>
    </source>
</reference>
<dbReference type="GO" id="GO:0032259">
    <property type="term" value="P:methylation"/>
    <property type="evidence" value="ECO:0007669"/>
    <property type="project" value="UniProtKB-KW"/>
</dbReference>
<name>A0A0E3GWH6_SACSO</name>
<evidence type="ECO:0000313" key="18">
    <source>
        <dbReference type="Proteomes" id="UP000033106"/>
    </source>
</evidence>
<dbReference type="Pfam" id="PF05175">
    <property type="entry name" value="MTS"/>
    <property type="match status" value="1"/>
</dbReference>
<evidence type="ECO:0000313" key="26">
    <source>
        <dbReference type="Proteomes" id="UP000282269"/>
    </source>
</evidence>
<dbReference type="Proteomes" id="UP000273443">
    <property type="component" value="Chromosome"/>
</dbReference>
<dbReference type="PANTHER" id="PTHR47816:SF4">
    <property type="entry name" value="RIBOSOMAL RNA SMALL SUBUNIT METHYLTRANSFERASE C"/>
    <property type="match status" value="1"/>
</dbReference>
<dbReference type="Proteomes" id="UP000269431">
    <property type="component" value="Chromosome"/>
</dbReference>
<dbReference type="Proteomes" id="UP000267993">
    <property type="component" value="Chromosome"/>
</dbReference>
<organism evidence="6 18">
    <name type="scientific">Saccharolobus solfataricus</name>
    <name type="common">Sulfolobus solfataricus</name>
    <dbReference type="NCBI Taxonomy" id="2287"/>
    <lineage>
        <taxon>Archaea</taxon>
        <taxon>Thermoproteota</taxon>
        <taxon>Thermoprotei</taxon>
        <taxon>Sulfolobales</taxon>
        <taxon>Sulfolobaceae</taxon>
        <taxon>Saccharolobus</taxon>
    </lineage>
</organism>
<dbReference type="RefSeq" id="WP_009988805.1">
    <property type="nucleotide sequence ID" value="NZ_CP011055.2"/>
</dbReference>
<evidence type="ECO:0000313" key="12">
    <source>
        <dbReference type="EMBL" id="AZF81245.1"/>
    </source>
</evidence>
<evidence type="ECO:0000313" key="27">
    <source>
        <dbReference type="Proteomes" id="UP000594632"/>
    </source>
</evidence>
<dbReference type="EMBL" id="CP033239">
    <property type="protein sequence ID" value="AZF78642.1"/>
    <property type="molecule type" value="Genomic_DNA"/>
</dbReference>
<dbReference type="AlphaFoldDB" id="A0A0E3GWH6"/>
<dbReference type="Proteomes" id="UP000282269">
    <property type="component" value="Chromosome"/>
</dbReference>
<dbReference type="EMBL" id="CP033235">
    <property type="protein sequence ID" value="AZF68167.1"/>
    <property type="molecule type" value="Genomic_DNA"/>
</dbReference>
<evidence type="ECO:0000313" key="25">
    <source>
        <dbReference type="Proteomes" id="UP000278715"/>
    </source>
</evidence>
<evidence type="ECO:0000313" key="20">
    <source>
        <dbReference type="Proteomes" id="UP000267993"/>
    </source>
</evidence>
<reference evidence="6" key="5">
    <citation type="submission" date="2018-10" db="EMBL/GenBank/DDBJ databases">
        <authorList>
            <person name="McCarthy S."/>
            <person name="Gradnigo J."/>
            <person name="Johnson T."/>
            <person name="Payne S."/>
            <person name="Lipzen A."/>
            <person name="Schackwitz W."/>
            <person name="Martin J."/>
            <person name="Moriyama E."/>
            <person name="Blum P."/>
        </authorList>
    </citation>
    <scope>NUCLEOTIDE SEQUENCE</scope>
    <source>
        <strain evidence="4">SARC-B</strain>
        <strain evidence="5">SARC-C</strain>
        <strain evidence="6">SULA</strain>
    </source>
</reference>
<dbReference type="EMBL" id="CP033236">
    <property type="protein sequence ID" value="AZF70787.1"/>
    <property type="molecule type" value="Genomic_DNA"/>
</dbReference>
<reference evidence="20 21" key="4">
    <citation type="journal article" date="2018" name="Proc. Natl. Acad. Sci. U.S.A.">
        <title>Nonmutational mechanism of inheritance in the Archaeon Sulfolobus solfataricus.</title>
        <authorList>
            <person name="Payne S."/>
            <person name="McCarthy S."/>
            <person name="Johnson T."/>
            <person name="North E."/>
            <person name="Blum P."/>
        </authorList>
    </citation>
    <scope>NUCLEOTIDE SEQUENCE [LARGE SCALE GENOMIC DNA]</scope>
    <source>
        <strain evidence="8 20">SARC-H</strain>
        <strain evidence="9 24">SARC-I</strain>
        <strain evidence="11 25">SARC-N</strain>
        <strain evidence="12 26">SARC-O</strain>
        <strain evidence="13 21">SUL120</strain>
        <strain evidence="7 22">SULG</strain>
        <strain evidence="10 23">SULM</strain>
    </source>
</reference>
<evidence type="ECO:0000256" key="1">
    <source>
        <dbReference type="ARBA" id="ARBA00022603"/>
    </source>
</evidence>
<dbReference type="InterPro" id="IPR007848">
    <property type="entry name" value="Small_mtfrase_dom"/>
</dbReference>
<dbReference type="Proteomes" id="UP000278715">
    <property type="component" value="Chromosome"/>
</dbReference>
<gene>
    <name evidence="14" type="ORF">HFC64_13495</name>
    <name evidence="15" type="ORF">SSOP1_0373</name>
    <name evidence="6" type="ORF">SULA_1414</name>
    <name evidence="4" type="ORF">SULB_1415</name>
    <name evidence="5" type="ORF">SULC_1413</name>
    <name evidence="7" type="ORF">SULG_07030</name>
    <name evidence="8" type="ORF">SULH_07030</name>
    <name evidence="9" type="ORF">SULI_07030</name>
    <name evidence="10" type="ORF">SULM_07030</name>
    <name evidence="11" type="ORF">SULN_07030</name>
    <name evidence="12" type="ORF">SULO_07040</name>
    <name evidence="13" type="ORF">SULZ_07270</name>
</gene>
<dbReference type="Gene3D" id="3.40.50.150">
    <property type="entry name" value="Vaccinia Virus protein VP39"/>
    <property type="match status" value="1"/>
</dbReference>